<keyword evidence="4" id="KW-0255">Endonuclease</keyword>
<dbReference type="InterPro" id="IPR003959">
    <property type="entry name" value="ATPase_AAA_core"/>
</dbReference>
<evidence type="ECO:0000313" key="4">
    <source>
        <dbReference type="EMBL" id="TWI56104.1"/>
    </source>
</evidence>
<reference evidence="4 5" key="1">
    <citation type="journal article" date="2015" name="Stand. Genomic Sci.">
        <title>Genomic Encyclopedia of Bacterial and Archaeal Type Strains, Phase III: the genomes of soil and plant-associated and newly described type strains.</title>
        <authorList>
            <person name="Whitman W.B."/>
            <person name="Woyke T."/>
            <person name="Klenk H.P."/>
            <person name="Zhou Y."/>
            <person name="Lilburn T.G."/>
            <person name="Beck B.J."/>
            <person name="De Vos P."/>
            <person name="Vandamme P."/>
            <person name="Eisen J.A."/>
            <person name="Garrity G."/>
            <person name="Hugenholtz P."/>
            <person name="Kyrpides N.C."/>
        </authorList>
    </citation>
    <scope>NUCLEOTIDE SEQUENCE [LARGE SCALE GENOMIC DNA]</scope>
    <source>
        <strain evidence="4 5">CGMCC 1.10116</strain>
    </source>
</reference>
<dbReference type="PANTHER" id="PTHR43581:SF4">
    <property type="entry name" value="ATP_GTP PHOSPHATASE"/>
    <property type="match status" value="1"/>
</dbReference>
<evidence type="ECO:0000313" key="5">
    <source>
        <dbReference type="Proteomes" id="UP000315711"/>
    </source>
</evidence>
<dbReference type="SUPFAM" id="SSF52540">
    <property type="entry name" value="P-loop containing nucleoside triphosphate hydrolases"/>
    <property type="match status" value="1"/>
</dbReference>
<dbReference type="InterPro" id="IPR027417">
    <property type="entry name" value="P-loop_NTPase"/>
</dbReference>
<gene>
    <name evidence="4" type="ORF">IQ10_01993</name>
</gene>
<keyword evidence="4" id="KW-0540">Nuclease</keyword>
<sequence length="655" mass="74799">MRKKVQAPYISKVTIKNFRNFLDTEVILNSKQVIIGENNVGKTNFIKALQLILDPNFSDSDRELEESDFNDSIDSPFESKQKIEISIEIQGFEKHTALLAAFCDGSVCEEPPTIKITYEFAPINDKEYGYSIFLGDNRDLPFTHIHRKLLNIKVINGLRDANNDLKNSKKSPFNKLLKTYEVDKDLLNEIALEMKEKGNVILELEEIEDLSDKLNSNLIKIVGEHVPYSKINLETLDINPNRILNTLKLMVGLNKQRSVPDTSLGVTNILYIALVLLSIEDRTIPSLIKVTDFDELKTADTLNLLDAFYEKISERYYKIKEETEVTEELYEFFSEYNMNQSHTILVIEEPEAHLHPILQRSIYREVMSKEHSIVLTTHSSDIVSVSPVDSIVHLRSNVSSTEVSSSAKLAVSGKELADIQRYLDVKRSELFFGKGVILVEGIAEEYLIPVLAKECGINLDFHGIVCCNINSTNFKPYITLLKELKIPYVIFTDGDYYFVDEDGNRKYQVMAQEEHDNFGYLGLELAIDTLKELGITIDSEDFEEEELNRAGYYFSDYTLEVDLMILSENNTQMERIINESFSELTTGGDTQKANFLAKLKSGDYYYCLKRIEDSSNKIGKGRFAQRISTYEGLRVPKYIKDGLVDLVERTASDEN</sequence>
<dbReference type="GO" id="GO:0004519">
    <property type="term" value="F:endonuclease activity"/>
    <property type="evidence" value="ECO:0007669"/>
    <property type="project" value="UniProtKB-KW"/>
</dbReference>
<dbReference type="CDD" id="cd01026">
    <property type="entry name" value="TOPRIM_OLD"/>
    <property type="match status" value="1"/>
</dbReference>
<dbReference type="Proteomes" id="UP000315711">
    <property type="component" value="Unassembled WGS sequence"/>
</dbReference>
<dbReference type="Pfam" id="PF13476">
    <property type="entry name" value="AAA_23"/>
    <property type="match status" value="1"/>
</dbReference>
<feature type="domain" description="OLD protein-like TOPRIM" evidence="3">
    <location>
        <begin position="431"/>
        <end position="495"/>
    </location>
</feature>
<name>A0A562QH87_9BACI</name>
<accession>A0A562QH87</accession>
<dbReference type="InterPro" id="IPR051396">
    <property type="entry name" value="Bact_Antivir_Def_Nuclease"/>
</dbReference>
<organism evidence="4 5">
    <name type="scientific">Halalkalibacter nanhaiisediminis</name>
    <dbReference type="NCBI Taxonomy" id="688079"/>
    <lineage>
        <taxon>Bacteria</taxon>
        <taxon>Bacillati</taxon>
        <taxon>Bacillota</taxon>
        <taxon>Bacilli</taxon>
        <taxon>Bacillales</taxon>
        <taxon>Bacillaceae</taxon>
        <taxon>Halalkalibacter</taxon>
    </lineage>
</organism>
<dbReference type="EMBL" id="VLKZ01000005">
    <property type="protein sequence ID" value="TWI56104.1"/>
    <property type="molecule type" value="Genomic_DNA"/>
</dbReference>
<feature type="domain" description="Rad50/SbcC-type AAA" evidence="2">
    <location>
        <begin position="12"/>
        <end position="216"/>
    </location>
</feature>
<dbReference type="PANTHER" id="PTHR43581">
    <property type="entry name" value="ATP/GTP PHOSPHATASE"/>
    <property type="match status" value="1"/>
</dbReference>
<dbReference type="RefSeq" id="WP_144450296.1">
    <property type="nucleotide sequence ID" value="NZ_VLKZ01000005.1"/>
</dbReference>
<proteinExistence type="predicted"/>
<dbReference type="GO" id="GO:0005524">
    <property type="term" value="F:ATP binding"/>
    <property type="evidence" value="ECO:0007669"/>
    <property type="project" value="InterPro"/>
</dbReference>
<dbReference type="Pfam" id="PF20469">
    <property type="entry name" value="OLD-like_TOPRIM"/>
    <property type="match status" value="1"/>
</dbReference>
<evidence type="ECO:0000259" key="3">
    <source>
        <dbReference type="Pfam" id="PF20469"/>
    </source>
</evidence>
<evidence type="ECO:0000259" key="1">
    <source>
        <dbReference type="Pfam" id="PF13304"/>
    </source>
</evidence>
<dbReference type="InterPro" id="IPR038729">
    <property type="entry name" value="Rad50/SbcC_AAA"/>
</dbReference>
<comment type="caution">
    <text evidence="4">The sequence shown here is derived from an EMBL/GenBank/DDBJ whole genome shotgun (WGS) entry which is preliminary data.</text>
</comment>
<evidence type="ECO:0000259" key="2">
    <source>
        <dbReference type="Pfam" id="PF13476"/>
    </source>
</evidence>
<dbReference type="OrthoDB" id="308933at2"/>
<dbReference type="InterPro" id="IPR034139">
    <property type="entry name" value="TOPRIM_OLD"/>
</dbReference>
<dbReference type="AlphaFoldDB" id="A0A562QH87"/>
<dbReference type="GO" id="GO:0016887">
    <property type="term" value="F:ATP hydrolysis activity"/>
    <property type="evidence" value="ECO:0007669"/>
    <property type="project" value="InterPro"/>
</dbReference>
<protein>
    <submittedName>
        <fullName evidence="4">Putative ATP-dependent endonuclease of OLD family</fullName>
    </submittedName>
</protein>
<keyword evidence="4" id="KW-0378">Hydrolase</keyword>
<feature type="domain" description="ATPase AAA-type core" evidence="1">
    <location>
        <begin position="343"/>
        <end position="382"/>
    </location>
</feature>
<dbReference type="Gene3D" id="3.40.50.300">
    <property type="entry name" value="P-loop containing nucleotide triphosphate hydrolases"/>
    <property type="match status" value="1"/>
</dbReference>
<dbReference type="Pfam" id="PF13304">
    <property type="entry name" value="AAA_21"/>
    <property type="match status" value="1"/>
</dbReference>
<keyword evidence="5" id="KW-1185">Reference proteome</keyword>